<feature type="coiled-coil region" evidence="2">
    <location>
        <begin position="192"/>
        <end position="219"/>
    </location>
</feature>
<feature type="compositionally biased region" description="Low complexity" evidence="3">
    <location>
        <begin position="638"/>
        <end position="661"/>
    </location>
</feature>
<dbReference type="PANTHER" id="PTHR32123:SF13">
    <property type="entry name" value="BICAUDAL D-RELATED PROTEIN HOMOLOG"/>
    <property type="match status" value="1"/>
</dbReference>
<proteinExistence type="predicted"/>
<feature type="non-terminal residue" evidence="4">
    <location>
        <position position="748"/>
    </location>
</feature>
<evidence type="ECO:0000256" key="1">
    <source>
        <dbReference type="ARBA" id="ARBA00023054"/>
    </source>
</evidence>
<feature type="compositionally biased region" description="Low complexity" evidence="3">
    <location>
        <begin position="57"/>
        <end position="70"/>
    </location>
</feature>
<protein>
    <submittedName>
        <fullName evidence="4">Bicaudal D-related protein-like protein</fullName>
    </submittedName>
</protein>
<feature type="non-terminal residue" evidence="4">
    <location>
        <position position="1"/>
    </location>
</feature>
<name>A0ABQ7SD59_9ACAR</name>
<feature type="compositionally biased region" description="Low complexity" evidence="3">
    <location>
        <begin position="423"/>
        <end position="436"/>
    </location>
</feature>
<evidence type="ECO:0000256" key="3">
    <source>
        <dbReference type="SAM" id="MobiDB-lite"/>
    </source>
</evidence>
<gene>
    <name evidence="4" type="ORF">GZH46_00071</name>
</gene>
<keyword evidence="1 2" id="KW-0175">Coiled coil</keyword>
<keyword evidence="5" id="KW-1185">Reference proteome</keyword>
<sequence length="748" mass="84561">RDASSEAFEDRVSSEPHYWPSRGLERGRRASLNVVRSIRSAAVKYRSLKKKSKSSDESASSAADYCEDSATNNLSPSSVSQRQRRYSETDLLDDESRNTSPALEFACGSIDFHELDFINHHNHNNNERNIIDSKNQERLSKLLISEDNNNNNEYITPQMATEHEELLGKQLEQLKEKLTLRTSNGNDHIVQLEAFRHEVDVLTKRKQDLERRLNSIHSERDHLNMSLEESGDKIQLLEQCINDRDARILDMQRELDEMRHANQWLNKRLDNTDNTTTTTTTTTSSTSGTFNGHVQRSSLVRKHSHNNDNSLLQQQQQQQQSNNFAKRRCEIVNVEPTSLYDEIEMCSSSSLSPRGTHLSAAYQQANNASASDAAVCQSITSHEIVVEIYSLLRQFYIELQQRKDTFVNQQQQHGNSHNHHHNNANTNHHNSSNNSSTTDDSGISDLNAIDAKEAVKLMYDTQHWCKLLANIKALLDDMPCSTCQLMIVERHDYEVLQKQHAKLADELKVKNQQLLELTSSTSTQACELDALREQCQLLRHDLETCDMPKEEIVQMAWRTRDEAVRRKNTAEIALAKTRIENMQVSSQLMEVVMQKSELSERIAQFEDDMHYMMQDSVHMKFTWQEYAEQLRRAKQQQASSDSSGRRSGAVGRSSSSSIGATSAIDWPQQLLMKTIGNGPRFNFWSSSKSSSPAKEAPAATASSTQSNSTTTSSTVESKSATATDAKDVPAQHPTINSATTPSPATTKT</sequence>
<evidence type="ECO:0000313" key="4">
    <source>
        <dbReference type="EMBL" id="KAG9511346.1"/>
    </source>
</evidence>
<organism evidence="4 5">
    <name type="scientific">Fragariocoptes setiger</name>
    <dbReference type="NCBI Taxonomy" id="1670756"/>
    <lineage>
        <taxon>Eukaryota</taxon>
        <taxon>Metazoa</taxon>
        <taxon>Ecdysozoa</taxon>
        <taxon>Arthropoda</taxon>
        <taxon>Chelicerata</taxon>
        <taxon>Arachnida</taxon>
        <taxon>Acari</taxon>
        <taxon>Acariformes</taxon>
        <taxon>Trombidiformes</taxon>
        <taxon>Prostigmata</taxon>
        <taxon>Eupodina</taxon>
        <taxon>Eriophyoidea</taxon>
        <taxon>Phytoptidae</taxon>
        <taxon>Fragariocoptes</taxon>
    </lineage>
</organism>
<feature type="region of interest" description="Disordered" evidence="3">
    <location>
        <begin position="632"/>
        <end position="661"/>
    </location>
</feature>
<feature type="compositionally biased region" description="Basic and acidic residues" evidence="3">
    <location>
        <begin position="1"/>
        <end position="14"/>
    </location>
</feature>
<comment type="caution">
    <text evidence="4">The sequence shown here is derived from an EMBL/GenBank/DDBJ whole genome shotgun (WGS) entry which is preliminary data.</text>
</comment>
<feature type="compositionally biased region" description="Low complexity" evidence="3">
    <location>
        <begin position="737"/>
        <end position="748"/>
    </location>
</feature>
<evidence type="ECO:0000313" key="5">
    <source>
        <dbReference type="Proteomes" id="UP000825002"/>
    </source>
</evidence>
<feature type="region of interest" description="Disordered" evidence="3">
    <location>
        <begin position="683"/>
        <end position="748"/>
    </location>
</feature>
<accession>A0ABQ7SD59</accession>
<feature type="region of interest" description="Disordered" evidence="3">
    <location>
        <begin position="46"/>
        <end position="97"/>
    </location>
</feature>
<dbReference type="Proteomes" id="UP000825002">
    <property type="component" value="Unassembled WGS sequence"/>
</dbReference>
<evidence type="ECO:0000256" key="2">
    <source>
        <dbReference type="SAM" id="Coils"/>
    </source>
</evidence>
<dbReference type="PANTHER" id="PTHR32123">
    <property type="entry name" value="BICD FAMILY-LIKE CARGO ADAPTER"/>
    <property type="match status" value="1"/>
</dbReference>
<dbReference type="EMBL" id="JAIFTH010000008">
    <property type="protein sequence ID" value="KAG9511346.1"/>
    <property type="molecule type" value="Genomic_DNA"/>
</dbReference>
<feature type="compositionally biased region" description="Low complexity" evidence="3">
    <location>
        <begin position="685"/>
        <end position="723"/>
    </location>
</feature>
<feature type="compositionally biased region" description="Polar residues" evidence="3">
    <location>
        <begin position="71"/>
        <end position="81"/>
    </location>
</feature>
<feature type="region of interest" description="Disordered" evidence="3">
    <location>
        <begin position="1"/>
        <end position="27"/>
    </location>
</feature>
<feature type="compositionally biased region" description="Low complexity" evidence="3">
    <location>
        <begin position="275"/>
        <end position="289"/>
    </location>
</feature>
<reference evidence="4 5" key="1">
    <citation type="submission" date="2020-10" db="EMBL/GenBank/DDBJ databases">
        <authorList>
            <person name="Klimov P.B."/>
            <person name="Dyachkov S.M."/>
            <person name="Chetverikov P.E."/>
        </authorList>
    </citation>
    <scope>NUCLEOTIDE SEQUENCE [LARGE SCALE GENOMIC DNA]</scope>
    <source>
        <strain evidence="4">BMOC 18-1129-001#AD2665</strain>
        <tissue evidence="4">Entire mites</tissue>
    </source>
</reference>
<feature type="region of interest" description="Disordered" evidence="3">
    <location>
        <begin position="407"/>
        <end position="441"/>
    </location>
</feature>
<feature type="region of interest" description="Disordered" evidence="3">
    <location>
        <begin position="269"/>
        <end position="292"/>
    </location>
</feature>
<dbReference type="InterPro" id="IPR051149">
    <property type="entry name" value="Spindly/BICDR_Dynein_Adapter"/>
</dbReference>